<dbReference type="PRINTS" id="PR00691">
    <property type="entry name" value="ADHESINB"/>
</dbReference>
<dbReference type="STRING" id="426756.SAMN04488126_102133"/>
<dbReference type="EMBL" id="RWGW01000003">
    <property type="protein sequence ID" value="RSK36565.1"/>
    <property type="molecule type" value="Genomic_DNA"/>
</dbReference>
<keyword evidence="4 6" id="KW-0732">Signal</keyword>
<dbReference type="InterPro" id="IPR050492">
    <property type="entry name" value="Bact_metal-bind_prot9"/>
</dbReference>
<dbReference type="RefSeq" id="WP_092094525.1">
    <property type="nucleotide sequence ID" value="NZ_FNAR01000002.1"/>
</dbReference>
<name>A0A1G6YYR8_9BACL</name>
<keyword evidence="3" id="KW-0479">Metal-binding</keyword>
<dbReference type="SUPFAM" id="SSF53807">
    <property type="entry name" value="Helical backbone' metal receptor"/>
    <property type="match status" value="1"/>
</dbReference>
<gene>
    <name evidence="7" type="ORF">EJA12_02120</name>
    <name evidence="8" type="ORF">SAMN04488126_102133</name>
</gene>
<evidence type="ECO:0000256" key="3">
    <source>
        <dbReference type="ARBA" id="ARBA00022723"/>
    </source>
</evidence>
<reference evidence="8 9" key="1">
    <citation type="submission" date="2016-10" db="EMBL/GenBank/DDBJ databases">
        <authorList>
            <person name="de Groot N.N."/>
        </authorList>
    </citation>
    <scope>NUCLEOTIDE SEQUENCE [LARGE SCALE GENOMIC DNA]</scope>
    <source>
        <strain evidence="8 9">CGMCC 1.6762</strain>
    </source>
</reference>
<dbReference type="Gene3D" id="3.40.50.1980">
    <property type="entry name" value="Nitrogenase molybdenum iron protein domain"/>
    <property type="match status" value="2"/>
</dbReference>
<keyword evidence="10" id="KW-1185">Reference proteome</keyword>
<protein>
    <submittedName>
        <fullName evidence="8">Iron/zinc/copper transport system substrate-binding protein</fullName>
    </submittedName>
    <submittedName>
        <fullName evidence="7">Zinc ABC transporter substrate-binding protein</fullName>
    </submittedName>
</protein>
<dbReference type="PRINTS" id="PR00690">
    <property type="entry name" value="ADHESNFAMILY"/>
</dbReference>
<dbReference type="Proteomes" id="UP000272481">
    <property type="component" value="Unassembled WGS sequence"/>
</dbReference>
<reference evidence="7 10" key="2">
    <citation type="submission" date="2018-12" db="EMBL/GenBank/DDBJ databases">
        <title>Comparitive functional genomics of dry heat resistant strains isolated from the viking spacecraft.</title>
        <authorList>
            <person name="Seuylemezian A."/>
            <person name="Vaishampayan P."/>
        </authorList>
    </citation>
    <scope>NUCLEOTIDE SEQUENCE [LARGE SCALE GENOMIC DNA]</scope>
    <source>
        <strain evidence="7 10">M6-11</strain>
    </source>
</reference>
<evidence type="ECO:0000256" key="6">
    <source>
        <dbReference type="SAM" id="SignalP"/>
    </source>
</evidence>
<dbReference type="Pfam" id="PF01297">
    <property type="entry name" value="ZnuA"/>
    <property type="match status" value="1"/>
</dbReference>
<dbReference type="InterPro" id="IPR006127">
    <property type="entry name" value="ZnuA-like"/>
</dbReference>
<feature type="signal peptide" evidence="6">
    <location>
        <begin position="1"/>
        <end position="21"/>
    </location>
</feature>
<comment type="similarity">
    <text evidence="5">Belongs to the bacterial solute-binding protein 9 family.</text>
</comment>
<dbReference type="InterPro" id="IPR006128">
    <property type="entry name" value="Lipoprotein_PsaA-like"/>
</dbReference>
<evidence type="ECO:0000256" key="5">
    <source>
        <dbReference type="RuleBase" id="RU003512"/>
    </source>
</evidence>
<dbReference type="PANTHER" id="PTHR42953:SF1">
    <property type="entry name" value="METAL-BINDING PROTEIN HI_0362-RELATED"/>
    <property type="match status" value="1"/>
</dbReference>
<dbReference type="AlphaFoldDB" id="A0A1G6YYR8"/>
<dbReference type="GO" id="GO:0046872">
    <property type="term" value="F:metal ion binding"/>
    <property type="evidence" value="ECO:0007669"/>
    <property type="project" value="UniProtKB-KW"/>
</dbReference>
<organism evidence="8 9">
    <name type="scientific">Bhargavaea beijingensis</name>
    <dbReference type="NCBI Taxonomy" id="426756"/>
    <lineage>
        <taxon>Bacteria</taxon>
        <taxon>Bacillati</taxon>
        <taxon>Bacillota</taxon>
        <taxon>Bacilli</taxon>
        <taxon>Bacillales</taxon>
        <taxon>Caryophanaceae</taxon>
        <taxon>Bhargavaea</taxon>
    </lineage>
</organism>
<evidence type="ECO:0000313" key="8">
    <source>
        <dbReference type="EMBL" id="SDD95461.1"/>
    </source>
</evidence>
<evidence type="ECO:0000256" key="4">
    <source>
        <dbReference type="ARBA" id="ARBA00022729"/>
    </source>
</evidence>
<dbReference type="InterPro" id="IPR006129">
    <property type="entry name" value="AdhesinB"/>
</dbReference>
<evidence type="ECO:0000313" key="7">
    <source>
        <dbReference type="EMBL" id="RSK36565.1"/>
    </source>
</evidence>
<dbReference type="GO" id="GO:0007155">
    <property type="term" value="P:cell adhesion"/>
    <property type="evidence" value="ECO:0007669"/>
    <property type="project" value="InterPro"/>
</dbReference>
<sequence length="319" mass="35197">MKKSNWAVLVLLLMAAFTLGACGSKDSAGPPAKDPADGSKDKLHAVVTFSILHDIVNEVGGDRVSVHSMVPIGTAPHEYEPLPEDVKKTADADVIFYNGLNLEGGKEGWFFRLLDTTGADGSKVFELMEGVEPLYLSDNKGQEGEINPHAFLDPTVGIQMVENARDAFVKADPAHKDEYEGNAEKLLDQLRGIDQEYKDKIADIPEENRILVTSERAYQYLANSYGLEEGYIWAIDTEENGSPAQIKSLVNLIREREVPALFVESNVDRRPMETVSKETGVPIVHELYSDELGKPGSEGGTYLDFLRYNIENIHDGLSK</sequence>
<feature type="chain" id="PRO_5039376961" evidence="6">
    <location>
        <begin position="22"/>
        <end position="319"/>
    </location>
</feature>
<comment type="subcellular location">
    <subcellularLocation>
        <location evidence="1">Cell envelope</location>
    </subcellularLocation>
</comment>
<dbReference type="PANTHER" id="PTHR42953">
    <property type="entry name" value="HIGH-AFFINITY ZINC UPTAKE SYSTEM PROTEIN ZNUA-RELATED"/>
    <property type="match status" value="1"/>
</dbReference>
<dbReference type="GO" id="GO:0030313">
    <property type="term" value="C:cell envelope"/>
    <property type="evidence" value="ECO:0007669"/>
    <property type="project" value="UniProtKB-SubCell"/>
</dbReference>
<proteinExistence type="inferred from homology"/>
<dbReference type="Proteomes" id="UP000198823">
    <property type="component" value="Unassembled WGS sequence"/>
</dbReference>
<evidence type="ECO:0000313" key="9">
    <source>
        <dbReference type="Proteomes" id="UP000198823"/>
    </source>
</evidence>
<dbReference type="GO" id="GO:0030001">
    <property type="term" value="P:metal ion transport"/>
    <property type="evidence" value="ECO:0007669"/>
    <property type="project" value="InterPro"/>
</dbReference>
<accession>A0A1G6YYR8</accession>
<evidence type="ECO:0000256" key="2">
    <source>
        <dbReference type="ARBA" id="ARBA00022448"/>
    </source>
</evidence>
<dbReference type="OrthoDB" id="9793396at2"/>
<keyword evidence="2 5" id="KW-0813">Transport</keyword>
<dbReference type="EMBL" id="FNAR01000002">
    <property type="protein sequence ID" value="SDD95461.1"/>
    <property type="molecule type" value="Genomic_DNA"/>
</dbReference>
<evidence type="ECO:0000313" key="10">
    <source>
        <dbReference type="Proteomes" id="UP000272481"/>
    </source>
</evidence>
<evidence type="ECO:0000256" key="1">
    <source>
        <dbReference type="ARBA" id="ARBA00004196"/>
    </source>
</evidence>
<dbReference type="PROSITE" id="PS51257">
    <property type="entry name" value="PROKAR_LIPOPROTEIN"/>
    <property type="match status" value="1"/>
</dbReference>